<dbReference type="Pfam" id="PF16477">
    <property type="entry name" value="DUF5054"/>
    <property type="match status" value="1"/>
</dbReference>
<dbReference type="InterPro" id="IPR027291">
    <property type="entry name" value="Glyco_hydro_38_N_sf"/>
</dbReference>
<gene>
    <name evidence="1" type="ORF">GQ651_18330</name>
</gene>
<reference evidence="1 2" key="2">
    <citation type="submission" date="2020-03" db="EMBL/GenBank/DDBJ databases">
        <title>Kangsaoukella pontilimi gen. nov., sp. nov., a new member of the family Rhodobacteraceae isolated from a tidal mudflat.</title>
        <authorList>
            <person name="Kim I.S."/>
        </authorList>
    </citation>
    <scope>NUCLEOTIDE SEQUENCE [LARGE SCALE GENOMIC DNA]</scope>
    <source>
        <strain evidence="1 2">GH1-50</strain>
    </source>
</reference>
<reference evidence="1 2" key="1">
    <citation type="submission" date="2019-12" db="EMBL/GenBank/DDBJ databases">
        <authorList>
            <person name="Lee S.D."/>
        </authorList>
    </citation>
    <scope>NUCLEOTIDE SEQUENCE [LARGE SCALE GENOMIC DNA]</scope>
    <source>
        <strain evidence="1 2">GH1-50</strain>
    </source>
</reference>
<dbReference type="RefSeq" id="WP_160765734.1">
    <property type="nucleotide sequence ID" value="NZ_WUPT01000006.1"/>
</dbReference>
<keyword evidence="2" id="KW-1185">Reference proteome</keyword>
<evidence type="ECO:0000313" key="1">
    <source>
        <dbReference type="EMBL" id="MXQ09809.1"/>
    </source>
</evidence>
<dbReference type="EMBL" id="WUPT01000006">
    <property type="protein sequence ID" value="MXQ09809.1"/>
    <property type="molecule type" value="Genomic_DNA"/>
</dbReference>
<dbReference type="Gene3D" id="3.20.110.10">
    <property type="entry name" value="Glycoside hydrolase 38, N terminal domain"/>
    <property type="match status" value="1"/>
</dbReference>
<organism evidence="1 2">
    <name type="scientific">Kangsaoukella pontilimi</name>
    <dbReference type="NCBI Taxonomy" id="2691042"/>
    <lineage>
        <taxon>Bacteria</taxon>
        <taxon>Pseudomonadati</taxon>
        <taxon>Pseudomonadota</taxon>
        <taxon>Alphaproteobacteria</taxon>
        <taxon>Rhodobacterales</taxon>
        <taxon>Paracoccaceae</taxon>
        <taxon>Kangsaoukella</taxon>
    </lineage>
</organism>
<dbReference type="SUPFAM" id="SSF88713">
    <property type="entry name" value="Glycoside hydrolase/deacetylase"/>
    <property type="match status" value="1"/>
</dbReference>
<accession>A0A7C9IJF4</accession>
<dbReference type="Proteomes" id="UP000480350">
    <property type="component" value="Unassembled WGS sequence"/>
</dbReference>
<evidence type="ECO:0000313" key="2">
    <source>
        <dbReference type="Proteomes" id="UP000480350"/>
    </source>
</evidence>
<dbReference type="InterPro" id="IPR032482">
    <property type="entry name" value="DUF5054"/>
</dbReference>
<dbReference type="InterPro" id="IPR011330">
    <property type="entry name" value="Glyco_hydro/deAcase_b/a-brl"/>
</dbReference>
<name>A0A7C9IJF4_9RHOB</name>
<sequence length="644" mass="70979">MPSIHLIFKTHLDLGFTGYASAVRRQYHEYYIPMALDTGEHFLAENPAAPAFVWTTGSWLIWDHLNTQPADKARRLERAIEDGIIAWHALPFTTHTELMSRPLFREGLALSAELDARFGRRTRAAKMTDVPGHTLGAVEVMAEAGIEFLHLGVNAASPVPDLPPLFRWRAPNGAEVVVLYQNSYGARFVADGMENGIAFAHTMDNIGPQNVGHVVETYDHMREEYPGVDIRASTLDAYWSDLRTIRESLPVITSEIGDSWIHGTGSAPRRLSRFLDCQRAFDGMEGNLTPARRAFGRKLLEVAEHTWGVDIKTYLRDESAWDRPDFEAARRDDPRFRITEGAWAEQDRIIDDALACLDADDAAGIAAPPVVPEPSGEVLSDDTPARIGGFGLTLDPRTGAVRSIAREGGATVDARKGGQGLFAFTQRAYSADEIEAYLDSYLTKRFRWGVQDHTKPGLAKAGTQRAALFHPESVEVRSDGGRLWVTARMPADAVADFGAPTGVTWLYADAGDALLVTLQLSGKAANRQPEAGFCHFEPVIRDDTLRLEKMGLRIDPADIPVHGNRQLHSVKAVAAETPEGASLLLTPLDAGLFGLSSLPFLNHAPDLPNPAMGGRFVLFNNKWGTNFTMWTEGDMTFRFRLELS</sequence>
<dbReference type="GO" id="GO:0005975">
    <property type="term" value="P:carbohydrate metabolic process"/>
    <property type="evidence" value="ECO:0007669"/>
    <property type="project" value="InterPro"/>
</dbReference>
<protein>
    <submittedName>
        <fullName evidence="1">DUF5054 domain-containing protein</fullName>
    </submittedName>
</protein>
<dbReference type="CDD" id="cd10791">
    <property type="entry name" value="GH38N_AMII_like_1"/>
    <property type="match status" value="1"/>
</dbReference>
<dbReference type="AlphaFoldDB" id="A0A7C9IJF4"/>
<proteinExistence type="predicted"/>
<comment type="caution">
    <text evidence="1">The sequence shown here is derived from an EMBL/GenBank/DDBJ whole genome shotgun (WGS) entry which is preliminary data.</text>
</comment>